<keyword evidence="2" id="KW-0378">Hydrolase</keyword>
<dbReference type="SUPFAM" id="SSF56601">
    <property type="entry name" value="beta-lactamase/transpeptidase-like"/>
    <property type="match status" value="1"/>
</dbReference>
<dbReference type="InterPro" id="IPR045155">
    <property type="entry name" value="Beta-lactam_cat"/>
</dbReference>
<feature type="domain" description="Beta-lactamase class A catalytic" evidence="1">
    <location>
        <begin position="21"/>
        <end position="270"/>
    </location>
</feature>
<reference evidence="2" key="1">
    <citation type="submission" date="2020-10" db="EMBL/GenBank/DDBJ databases">
        <authorList>
            <person name="Kadnikov V."/>
            <person name="Beletsky A.V."/>
            <person name="Mardanov A.V."/>
            <person name="Karnachuk O.V."/>
            <person name="Ravin N.V."/>
        </authorList>
    </citation>
    <scope>NUCLEOTIDE SEQUENCE</scope>
    <source>
        <strain evidence="2">Bu02</strain>
    </source>
</reference>
<dbReference type="GO" id="GO:0046677">
    <property type="term" value="P:response to antibiotic"/>
    <property type="evidence" value="ECO:0007669"/>
    <property type="project" value="InterPro"/>
</dbReference>
<proteinExistence type="predicted"/>
<dbReference type="InterPro" id="IPR000871">
    <property type="entry name" value="Beta-lactam_class-A"/>
</dbReference>
<dbReference type="KEGG" id="fcz:IMF26_05235"/>
<dbReference type="Pfam" id="PF13354">
    <property type="entry name" value="Beta-lactamase2"/>
    <property type="match status" value="1"/>
</dbReference>
<dbReference type="PANTHER" id="PTHR35333">
    <property type="entry name" value="BETA-LACTAMASE"/>
    <property type="match status" value="1"/>
</dbReference>
<evidence type="ECO:0000313" key="2">
    <source>
        <dbReference type="EMBL" id="QUL99447.1"/>
    </source>
</evidence>
<name>A0AAT9LEJ0_9FIRM</name>
<dbReference type="InterPro" id="IPR012338">
    <property type="entry name" value="Beta-lactam/transpept-like"/>
</dbReference>
<dbReference type="GO" id="GO:0008800">
    <property type="term" value="F:beta-lactamase activity"/>
    <property type="evidence" value="ECO:0007669"/>
    <property type="project" value="InterPro"/>
</dbReference>
<sequence length="296" mass="32427">MEEVLRKIDRILSGRGGIFSLMARNFETGEEICVNPDVMLPTASVFKVPVLVELYRKASLGQIDLAQKRVLREEDKSPGSGILKEMTEGLEISLRDLGTLMIIISDNTAADMCLEAAGLDDVNATMHRLGLKSTFVSMGCKGLLAHCAGIKENWPTKEQVAESFRILESGKVDYNGLAFQGCPENNVTTARDMVDLMEALYKAKGLPKEVCENCLSVMKKQQLRDRIPGLLPLGTITMTKSGTLGVNVVVNDVGIVQPANSSAYAIAILTKQEPRDDARQVPALLSKVVYDYFTRE</sequence>
<dbReference type="GO" id="GO:0030655">
    <property type="term" value="P:beta-lactam antibiotic catabolic process"/>
    <property type="evidence" value="ECO:0007669"/>
    <property type="project" value="InterPro"/>
</dbReference>
<reference evidence="2" key="2">
    <citation type="journal article" date="2023" name="Biology">
        <title>Prokaryotic Life Associated with Coal-Fire Gas Vents Revealed by Metagenomics.</title>
        <authorList>
            <person name="Kadnikov V.V."/>
            <person name="Mardanov A.V."/>
            <person name="Beletsky A.V."/>
            <person name="Karnachuk O.V."/>
            <person name="Ravin N.V."/>
        </authorList>
    </citation>
    <scope>NUCLEOTIDE SEQUENCE</scope>
    <source>
        <strain evidence="2">Bu02</strain>
    </source>
</reference>
<accession>A0AAT9LEJ0</accession>
<dbReference type="AlphaFoldDB" id="A0AAT9LEJ0"/>
<dbReference type="Gene3D" id="3.40.710.10">
    <property type="entry name" value="DD-peptidase/beta-lactamase superfamily"/>
    <property type="match status" value="1"/>
</dbReference>
<protein>
    <submittedName>
        <fullName evidence="2">Serine hydrolase</fullName>
    </submittedName>
</protein>
<organism evidence="2">
    <name type="scientific">Candidatus Fermentithermobacillus carboniphilus</name>
    <dbReference type="NCBI Taxonomy" id="3085328"/>
    <lineage>
        <taxon>Bacteria</taxon>
        <taxon>Bacillati</taxon>
        <taxon>Bacillota</taxon>
        <taxon>Candidatus Fermentithermobacillia</taxon>
        <taxon>Candidatus Fermentithermobacillales</taxon>
        <taxon>Candidatus Fermentithermobacillaceae</taxon>
        <taxon>Candidatus Fermentithermobacillus</taxon>
    </lineage>
</organism>
<evidence type="ECO:0000259" key="1">
    <source>
        <dbReference type="Pfam" id="PF13354"/>
    </source>
</evidence>
<dbReference type="EMBL" id="CP062796">
    <property type="protein sequence ID" value="QUL99447.1"/>
    <property type="molecule type" value="Genomic_DNA"/>
</dbReference>
<dbReference type="PANTHER" id="PTHR35333:SF3">
    <property type="entry name" value="BETA-LACTAMASE-TYPE TRANSPEPTIDASE FOLD CONTAINING PROTEIN"/>
    <property type="match status" value="1"/>
</dbReference>
<gene>
    <name evidence="2" type="ORF">IMF26_05235</name>
</gene>